<reference evidence="5 6" key="1">
    <citation type="submission" date="2017-08" db="EMBL/GenBank/DDBJ databases">
        <title>Substantial Increase in Enzyme Production by Combined Drug-Resistance Mutations in Paenibacillus agaridevorans.</title>
        <authorList>
            <person name="Tanaka Y."/>
            <person name="Funane K."/>
            <person name="Hosaka T."/>
            <person name="Shiwa Y."/>
            <person name="Fujita N."/>
            <person name="Miyazaki T."/>
            <person name="Yoshikawa H."/>
            <person name="Murakami K."/>
            <person name="Kasahara K."/>
            <person name="Inaoka T."/>
            <person name="Hiraga Y."/>
            <person name="Ochi K."/>
        </authorList>
    </citation>
    <scope>NUCLEOTIDE SEQUENCE [LARGE SCALE GENOMIC DNA]</scope>
    <source>
        <strain evidence="5 6">T-3040</strain>
    </source>
</reference>
<evidence type="ECO:0000256" key="2">
    <source>
        <dbReference type="SAM" id="MobiDB-lite"/>
    </source>
</evidence>
<feature type="signal peptide" evidence="3">
    <location>
        <begin position="1"/>
        <end position="28"/>
    </location>
</feature>
<dbReference type="GO" id="GO:0004553">
    <property type="term" value="F:hydrolase activity, hydrolyzing O-glycosyl compounds"/>
    <property type="evidence" value="ECO:0007669"/>
    <property type="project" value="InterPro"/>
</dbReference>
<name>A0A2R5EKJ7_9BACL</name>
<dbReference type="PANTHER" id="PTHR47406">
    <property type="entry name" value="COAGULATION FACTOR 5/8 TYPE, C-TERMINAL"/>
    <property type="match status" value="1"/>
</dbReference>
<keyword evidence="3" id="KW-0732">Signal</keyword>
<dbReference type="PROSITE" id="PS51272">
    <property type="entry name" value="SLH"/>
    <property type="match status" value="3"/>
</dbReference>
<proteinExistence type="predicted"/>
<dbReference type="SUPFAM" id="SSF49344">
    <property type="entry name" value="CBD9-like"/>
    <property type="match status" value="1"/>
</dbReference>
<dbReference type="EMBL" id="BDQX01000078">
    <property type="protein sequence ID" value="GBG07156.1"/>
    <property type="molecule type" value="Genomic_DNA"/>
</dbReference>
<dbReference type="InterPro" id="IPR010502">
    <property type="entry name" value="Carb-bd_dom_fam9"/>
</dbReference>
<feature type="chain" id="PRO_5015352271" description="SLH domain-containing protein" evidence="3">
    <location>
        <begin position="29"/>
        <end position="1777"/>
    </location>
</feature>
<dbReference type="Gene3D" id="2.60.40.1190">
    <property type="match status" value="1"/>
</dbReference>
<evidence type="ECO:0000256" key="1">
    <source>
        <dbReference type="ARBA" id="ARBA00022801"/>
    </source>
</evidence>
<gene>
    <name evidence="5" type="ORF">PAT3040_01704</name>
</gene>
<keyword evidence="1" id="KW-0378">Hydrolase</keyword>
<feature type="region of interest" description="Disordered" evidence="2">
    <location>
        <begin position="1332"/>
        <end position="1359"/>
    </location>
</feature>
<dbReference type="SUPFAM" id="SSF55545">
    <property type="entry name" value="beta-N-acetylhexosaminidase-like domain"/>
    <property type="match status" value="1"/>
</dbReference>
<dbReference type="GO" id="GO:0030246">
    <property type="term" value="F:carbohydrate binding"/>
    <property type="evidence" value="ECO:0007669"/>
    <property type="project" value="InterPro"/>
</dbReference>
<organism evidence="5 6">
    <name type="scientific">Paenibacillus agaridevorans</name>
    <dbReference type="NCBI Taxonomy" id="171404"/>
    <lineage>
        <taxon>Bacteria</taxon>
        <taxon>Bacillati</taxon>
        <taxon>Bacillota</taxon>
        <taxon>Bacilli</taxon>
        <taxon>Bacillales</taxon>
        <taxon>Paenibacillaceae</taxon>
        <taxon>Paenibacillus</taxon>
    </lineage>
</organism>
<comment type="caution">
    <text evidence="5">The sequence shown here is derived from an EMBL/GenBank/DDBJ whole genome shotgun (WGS) entry which is preliminary data.</text>
</comment>
<evidence type="ECO:0000259" key="4">
    <source>
        <dbReference type="PROSITE" id="PS51272"/>
    </source>
</evidence>
<dbReference type="GO" id="GO:0016052">
    <property type="term" value="P:carbohydrate catabolic process"/>
    <property type="evidence" value="ECO:0007669"/>
    <property type="project" value="InterPro"/>
</dbReference>
<dbReference type="Pfam" id="PF16126">
    <property type="entry name" value="DUF4838"/>
    <property type="match status" value="1"/>
</dbReference>
<dbReference type="InterPro" id="IPR032287">
    <property type="entry name" value="DUF4838"/>
</dbReference>
<dbReference type="PANTHER" id="PTHR47406:SF2">
    <property type="entry name" value="ALPHA GLUCURONIDASE N-TERMINAL DOMAIN-CONTAINING PROTEIN"/>
    <property type="match status" value="1"/>
</dbReference>
<feature type="domain" description="SLH" evidence="4">
    <location>
        <begin position="1647"/>
        <end position="1710"/>
    </location>
</feature>
<feature type="domain" description="SLH" evidence="4">
    <location>
        <begin position="1718"/>
        <end position="1777"/>
    </location>
</feature>
<evidence type="ECO:0000313" key="5">
    <source>
        <dbReference type="EMBL" id="GBG07156.1"/>
    </source>
</evidence>
<sequence>MNDLLKKPISLICCFILVLSLCQNLAFAAASGTESPEASEELPDFLVDVPDSDWVKFEEDEFILYDPAVSVDDSKATNQKAAQLAGNKIDWAIQLHRASLPQEGQWKIYAHARIDRGSANAGNAFSYGIYPPYENSATMKFSSYADEEYHYVEFPWLYEYDSNLAYQYLYFSTANTSIENLYVDHIIAVKYTPDEQLPDFLTGVPKSDWLKIEEDQFALDNPAEVVADQGAANQKSARLAGNTEGPVIKVPGLALPAEGQWKVYAHIRIERGTAQTGDPLLSYGISSSNPQSGQINLTGSTDEEYHYIQFPWLYEYDPNEESQAIWFSTQDAAIANLYVDRIIAVKYEPVMPVEKPNFLSGVPESDWVSMEEDQFQLTAPAEVVGDAKVWNQNAVKLPGNTSIQAIRLPAQAMPSTGKWKLYANVRMETGLASGTNAFQVGISSSKPNETPISRAPLADGEYHYVEVPWIYEADPQDELYLYIHTGDALIENLYVDRVIAVKYEENETEPVTIVDSGTAHAVIVYPEQAEQQIVKAAHTLQNYIEQSTGVKLPVMSRDWALTDPSGAARIHVGYSMEARHRDLLDPMKDDGYIIDAQGSSITIIGPTEWGTEFGVYRFLEQFAGAVWLLPGPDGDDVVRQSTIDVPAGLIQDEPAVIARHFFGTDESYGLHIYAEWARRNGMHDSLSFHHNLSTLFDPSVFSDHPEYYPGGVLPTHPYEWQPCFNDDTASAAVGRIVQYFEANPKAISYSLGTNDSIHYCEANPNHPNYPNKTNSMGRVDMSNIYYAWVNKVAEGVTEYDNGKFADKYFGLLAYLNVIDPPTGFTLHENVVPYITVDRMIWGDDDAKAVDHALTEAWTAVASNIGFYDYIYGSLYHVPRLYMQTMAEVYQYASDNKVIGHVGELFPNFGGEGPKPWVMAKLQWDPDQDVDELMHEWFVRAVGEDAAPYMADYYAIWENFWTHRIFETDWYSNWANQDVRTNFLPFLDYRYLEDVTEEELATARALMEQAVEKATAGKQKVRAELMMQSFEYYEATALSFPRTSAAVPADEDEARQDLAFIKNSYAYAKKRVDLRESFRGDPILEMSDYLDAAKWDGIQFKMIDALLRYVKNNPEVVDVAEELHSFLEQIDHKEYSATAVETSASKQDILNSLDFASGPWTDAKPFSDFLVMSQRTPPPVDTRAYLLWDEDYLYVGYENIDSEIMTDKVKISNEIVNGWWKSGGDDSVETFIAKDHASSYYGYMTNPLAKNLIYHLQPQSSPAFQSELQIESNAAINQNGWNVVQAIPFDMIGVDPNETESLLGHFFRNYHGHSVFIGWAGSQPWRSDQFHPIYLQPQGGSPNEPGSGDPTTTGPWKPETSIGNAEIIINGKPEKLGTVTTSNRNGQAVATIVVDRDKLENNLALQDQPVKVTISAQADADAVIAVLNGQSIKHLENKQAIIEIQTGRGTYTLPAQQIDIDAIAAKLGKSVSLNDIRIQIEIASSTADMTRLVENAASQGMFEIVVPPIDFTVKYSYGDTTYDVANFETYVERRIAIPEQVDPDDVTTAVVVDLDGKARHVPTAIVRIEGKYYAQISSLTNSTYALIKYPIQFRDTQSHWAKAAIQDIGSRMIINGVGNQLFDPDRDITRAEFVAIMVRGLGIKPGDGASTFSDVKSTDWYASDVRAAVSYGLINGLEDGTFRPNDSITREQAMTVIARAMSITNLRAKLQSETPEEKLKPYQDASTVAQWARISIAECIEAGIVSGRSSHFLAPKAAMTRAEVATIIQKLLQKSELI</sequence>
<dbReference type="Pfam" id="PF00395">
    <property type="entry name" value="SLH"/>
    <property type="match status" value="3"/>
</dbReference>
<feature type="domain" description="SLH" evidence="4">
    <location>
        <begin position="1587"/>
        <end position="1646"/>
    </location>
</feature>
<evidence type="ECO:0000313" key="6">
    <source>
        <dbReference type="Proteomes" id="UP000245202"/>
    </source>
</evidence>
<protein>
    <recommendedName>
        <fullName evidence="4">SLH domain-containing protein</fullName>
    </recommendedName>
</protein>
<dbReference type="Gene3D" id="3.30.379.10">
    <property type="entry name" value="Chitobiase/beta-hexosaminidase domain 2-like"/>
    <property type="match status" value="1"/>
</dbReference>
<dbReference type="Pfam" id="PF06452">
    <property type="entry name" value="CBM9_1"/>
    <property type="match status" value="1"/>
</dbReference>
<dbReference type="InterPro" id="IPR001119">
    <property type="entry name" value="SLH_dom"/>
</dbReference>
<keyword evidence="6" id="KW-1185">Reference proteome</keyword>
<dbReference type="InterPro" id="IPR029018">
    <property type="entry name" value="Hex-like_dom2"/>
</dbReference>
<dbReference type="Proteomes" id="UP000245202">
    <property type="component" value="Unassembled WGS sequence"/>
</dbReference>
<evidence type="ECO:0000256" key="3">
    <source>
        <dbReference type="SAM" id="SignalP"/>
    </source>
</evidence>
<accession>A0A2R5EKJ7</accession>